<feature type="non-terminal residue" evidence="2">
    <location>
        <position position="1"/>
    </location>
</feature>
<dbReference type="EMBL" id="RWGY01000011">
    <property type="protein sequence ID" value="TVU33397.1"/>
    <property type="molecule type" value="Genomic_DNA"/>
</dbReference>
<proteinExistence type="predicted"/>
<accession>A0A5J9VDB0</accession>
<feature type="compositionally biased region" description="Polar residues" evidence="1">
    <location>
        <begin position="113"/>
        <end position="123"/>
    </location>
</feature>
<keyword evidence="3" id="KW-1185">Reference proteome</keyword>
<feature type="non-terminal residue" evidence="2">
    <location>
        <position position="183"/>
    </location>
</feature>
<evidence type="ECO:0000256" key="1">
    <source>
        <dbReference type="SAM" id="MobiDB-lite"/>
    </source>
</evidence>
<dbReference type="Gramene" id="TVU33397">
    <property type="protein sequence ID" value="TVU33397"/>
    <property type="gene ID" value="EJB05_25212"/>
</dbReference>
<evidence type="ECO:0000313" key="3">
    <source>
        <dbReference type="Proteomes" id="UP000324897"/>
    </source>
</evidence>
<organism evidence="2 3">
    <name type="scientific">Eragrostis curvula</name>
    <name type="common">weeping love grass</name>
    <dbReference type="NCBI Taxonomy" id="38414"/>
    <lineage>
        <taxon>Eukaryota</taxon>
        <taxon>Viridiplantae</taxon>
        <taxon>Streptophyta</taxon>
        <taxon>Embryophyta</taxon>
        <taxon>Tracheophyta</taxon>
        <taxon>Spermatophyta</taxon>
        <taxon>Magnoliopsida</taxon>
        <taxon>Liliopsida</taxon>
        <taxon>Poales</taxon>
        <taxon>Poaceae</taxon>
        <taxon>PACMAD clade</taxon>
        <taxon>Chloridoideae</taxon>
        <taxon>Eragrostideae</taxon>
        <taxon>Eragrostidinae</taxon>
        <taxon>Eragrostis</taxon>
    </lineage>
</organism>
<dbReference type="Proteomes" id="UP000324897">
    <property type="component" value="Chromosome 1"/>
</dbReference>
<protein>
    <submittedName>
        <fullName evidence="2">Uncharacterized protein</fullName>
    </submittedName>
</protein>
<feature type="region of interest" description="Disordered" evidence="1">
    <location>
        <begin position="113"/>
        <end position="132"/>
    </location>
</feature>
<sequence>MECVHPVSREQGKRGQELLLRGGETGRRLRTRLQLRRPPSSSITQHDPFVCTDGHQISVVDWRPTSARGTSTSSTGRRACESSRLCAHLYIHDRMRLRLTKQHRVSGGLSMSATLVTTPSSDPAGSHIRGRQRKATLRCEERQQEASKIQLVLIVGQWADQLASALNKAARSCRGKLMVELIQ</sequence>
<dbReference type="AlphaFoldDB" id="A0A5J9VDB0"/>
<reference evidence="2 3" key="1">
    <citation type="journal article" date="2019" name="Sci. Rep.">
        <title>A high-quality genome of Eragrostis curvula grass provides insights into Poaceae evolution and supports new strategies to enhance forage quality.</title>
        <authorList>
            <person name="Carballo J."/>
            <person name="Santos B.A.C.M."/>
            <person name="Zappacosta D."/>
            <person name="Garbus I."/>
            <person name="Selva J.P."/>
            <person name="Gallo C.A."/>
            <person name="Diaz A."/>
            <person name="Albertini E."/>
            <person name="Caccamo M."/>
            <person name="Echenique V."/>
        </authorList>
    </citation>
    <scope>NUCLEOTIDE SEQUENCE [LARGE SCALE GENOMIC DNA]</scope>
    <source>
        <strain evidence="3">cv. Victoria</strain>
        <tissue evidence="2">Leaf</tissue>
    </source>
</reference>
<gene>
    <name evidence="2" type="ORF">EJB05_25212</name>
</gene>
<evidence type="ECO:0000313" key="2">
    <source>
        <dbReference type="EMBL" id="TVU33397.1"/>
    </source>
</evidence>
<comment type="caution">
    <text evidence="2">The sequence shown here is derived from an EMBL/GenBank/DDBJ whole genome shotgun (WGS) entry which is preliminary data.</text>
</comment>
<name>A0A5J9VDB0_9POAL</name>